<dbReference type="Proteomes" id="UP000254055">
    <property type="component" value="Unassembled WGS sequence"/>
</dbReference>
<dbReference type="EMBL" id="UGRS01000002">
    <property type="protein sequence ID" value="SUA44522.1"/>
    <property type="molecule type" value="Genomic_DNA"/>
</dbReference>
<dbReference type="Gene3D" id="3.30.700.10">
    <property type="entry name" value="Glycoprotein, Type 4 Pilin"/>
    <property type="match status" value="1"/>
</dbReference>
<evidence type="ECO:0000256" key="4">
    <source>
        <dbReference type="ARBA" id="ARBA00022475"/>
    </source>
</evidence>
<dbReference type="GO" id="GO:0015628">
    <property type="term" value="P:protein secretion by the type II secretion system"/>
    <property type="evidence" value="ECO:0007669"/>
    <property type="project" value="InterPro"/>
</dbReference>
<comment type="similarity">
    <text evidence="10">Belongs to the GSP H family.</text>
</comment>
<evidence type="ECO:0000259" key="13">
    <source>
        <dbReference type="Pfam" id="PF12019"/>
    </source>
</evidence>
<comment type="subcellular location">
    <subcellularLocation>
        <location evidence="1">Cell inner membrane</location>
        <topology evidence="1">Single-pass membrane protein</topology>
    </subcellularLocation>
</comment>
<accession>A0A378WUJ1</accession>
<sequence length="240" mass="26124">MRLRNKGFTLVELLIVIAIVAIMATIALPNMSQWIASRRAASKAEQVANLLRFARTEAVRLNTIVYVCPVQIRKDATPNVYCNADHAEQGLAAFADNNKTDNNNKKGLYQRGEDIDLRTVILNSPDKDNPKKLNKKIAYQVSTHNFSAESTGKDLIWGFMPDGTFGHKANADDKLNPSTGFVKISLTDAAAVSEADKKARSTIVILDSAGRATVCSGNSDGGTNTTEVMKNLCQYESASQ</sequence>
<comment type="subunit">
    <text evidence="2">The pili are polar flexible filaments of about 5.4 nanometers diameter and 2.5 micrometers average length; they consist of only a single polypeptide chain arranged in a helical configuration of five subunits per turn in the assembled pilus.</text>
</comment>
<feature type="domain" description="General secretion pathway GspH" evidence="13">
    <location>
        <begin position="44"/>
        <end position="119"/>
    </location>
</feature>
<dbReference type="AlphaFoldDB" id="A0A378WUJ1"/>
<dbReference type="NCBIfam" id="TIGR02532">
    <property type="entry name" value="IV_pilin_GFxxxE"/>
    <property type="match status" value="1"/>
</dbReference>
<dbReference type="Pfam" id="PF12019">
    <property type="entry name" value="GspH"/>
    <property type="match status" value="1"/>
</dbReference>
<keyword evidence="4" id="KW-1003">Cell membrane</keyword>
<dbReference type="InterPro" id="IPR012902">
    <property type="entry name" value="N_methyl_site"/>
</dbReference>
<keyword evidence="5" id="KW-0488">Methylation</keyword>
<evidence type="ECO:0000256" key="5">
    <source>
        <dbReference type="ARBA" id="ARBA00022481"/>
    </source>
</evidence>
<gene>
    <name evidence="14" type="primary">fimT</name>
    <name evidence="14" type="ORF">NCTC12229_02020</name>
</gene>
<proteinExistence type="inferred from homology"/>
<dbReference type="Pfam" id="PF07963">
    <property type="entry name" value="N_methyl"/>
    <property type="match status" value="1"/>
</dbReference>
<dbReference type="GO" id="GO:0005886">
    <property type="term" value="C:plasma membrane"/>
    <property type="evidence" value="ECO:0007669"/>
    <property type="project" value="UniProtKB-SubCell"/>
</dbReference>
<evidence type="ECO:0000256" key="9">
    <source>
        <dbReference type="ARBA" id="ARBA00023136"/>
    </source>
</evidence>
<dbReference type="SUPFAM" id="SSF54523">
    <property type="entry name" value="Pili subunits"/>
    <property type="match status" value="1"/>
</dbReference>
<name>A0A378WUJ1_9NEIS</name>
<keyword evidence="9 12" id="KW-0472">Membrane</keyword>
<evidence type="ECO:0000256" key="8">
    <source>
        <dbReference type="ARBA" id="ARBA00022989"/>
    </source>
</evidence>
<dbReference type="InterPro" id="IPR045584">
    <property type="entry name" value="Pilin-like"/>
</dbReference>
<keyword evidence="6" id="KW-0997">Cell inner membrane</keyword>
<evidence type="ECO:0000313" key="15">
    <source>
        <dbReference type="Proteomes" id="UP000254055"/>
    </source>
</evidence>
<keyword evidence="8 12" id="KW-1133">Transmembrane helix</keyword>
<feature type="transmembrane region" description="Helical" evidence="12">
    <location>
        <begin position="7"/>
        <end position="28"/>
    </location>
</feature>
<evidence type="ECO:0000256" key="11">
    <source>
        <dbReference type="ARBA" id="ARBA00030775"/>
    </source>
</evidence>
<evidence type="ECO:0000256" key="1">
    <source>
        <dbReference type="ARBA" id="ARBA00004377"/>
    </source>
</evidence>
<evidence type="ECO:0000256" key="3">
    <source>
        <dbReference type="ARBA" id="ARBA00021549"/>
    </source>
</evidence>
<evidence type="ECO:0000256" key="2">
    <source>
        <dbReference type="ARBA" id="ARBA00011156"/>
    </source>
</evidence>
<dbReference type="InterPro" id="IPR022346">
    <property type="entry name" value="T2SS_GspH"/>
</dbReference>
<evidence type="ECO:0000256" key="7">
    <source>
        <dbReference type="ARBA" id="ARBA00022692"/>
    </source>
</evidence>
<evidence type="ECO:0000256" key="12">
    <source>
        <dbReference type="SAM" id="Phobius"/>
    </source>
</evidence>
<organism evidence="14 15">
    <name type="scientific">Neisseria zoodegmatis</name>
    <dbReference type="NCBI Taxonomy" id="326523"/>
    <lineage>
        <taxon>Bacteria</taxon>
        <taxon>Pseudomonadati</taxon>
        <taxon>Pseudomonadota</taxon>
        <taxon>Betaproteobacteria</taxon>
        <taxon>Neisseriales</taxon>
        <taxon>Neisseriaceae</taxon>
        <taxon>Neisseria</taxon>
    </lineage>
</organism>
<dbReference type="GO" id="GO:0015627">
    <property type="term" value="C:type II protein secretion system complex"/>
    <property type="evidence" value="ECO:0007669"/>
    <property type="project" value="InterPro"/>
</dbReference>
<evidence type="ECO:0000256" key="10">
    <source>
        <dbReference type="ARBA" id="ARBA00025772"/>
    </source>
</evidence>
<protein>
    <recommendedName>
        <fullName evidence="3">Type II secretion system protein H</fullName>
    </recommendedName>
    <alternativeName>
        <fullName evidence="11">General secretion pathway protein H</fullName>
    </alternativeName>
</protein>
<evidence type="ECO:0000313" key="14">
    <source>
        <dbReference type="EMBL" id="SUA44522.1"/>
    </source>
</evidence>
<keyword evidence="7 12" id="KW-0812">Transmembrane</keyword>
<dbReference type="OrthoDB" id="8594937at2"/>
<evidence type="ECO:0000256" key="6">
    <source>
        <dbReference type="ARBA" id="ARBA00022519"/>
    </source>
</evidence>
<reference evidence="14 15" key="1">
    <citation type="submission" date="2018-06" db="EMBL/GenBank/DDBJ databases">
        <authorList>
            <consortium name="Pathogen Informatics"/>
            <person name="Doyle S."/>
        </authorList>
    </citation>
    <scope>NUCLEOTIDE SEQUENCE [LARGE SCALE GENOMIC DNA]</scope>
    <source>
        <strain evidence="14 15">NCTC12229</strain>
    </source>
</reference>
<dbReference type="PROSITE" id="PS00409">
    <property type="entry name" value="PROKAR_NTER_METHYL"/>
    <property type="match status" value="1"/>
</dbReference>